<dbReference type="InterPro" id="IPR003594">
    <property type="entry name" value="HATPase_dom"/>
</dbReference>
<dbReference type="SUPFAM" id="SSF55874">
    <property type="entry name" value="ATPase domain of HSP90 chaperone/DNA topoisomerase II/histidine kinase"/>
    <property type="match status" value="1"/>
</dbReference>
<dbReference type="CDD" id="cd00082">
    <property type="entry name" value="HisKA"/>
    <property type="match status" value="1"/>
</dbReference>
<dbReference type="PROSITE" id="PS50109">
    <property type="entry name" value="HIS_KIN"/>
    <property type="match status" value="1"/>
</dbReference>
<gene>
    <name evidence="8" type="ORF">FOZ76_15855</name>
</gene>
<dbReference type="EMBL" id="VLTJ01000029">
    <property type="protein sequence ID" value="TSH92867.1"/>
    <property type="molecule type" value="Genomic_DNA"/>
</dbReference>
<organism evidence="8 9">
    <name type="scientific">Verticiella sediminum</name>
    <dbReference type="NCBI Taxonomy" id="1247510"/>
    <lineage>
        <taxon>Bacteria</taxon>
        <taxon>Pseudomonadati</taxon>
        <taxon>Pseudomonadota</taxon>
        <taxon>Betaproteobacteria</taxon>
        <taxon>Burkholderiales</taxon>
        <taxon>Alcaligenaceae</taxon>
        <taxon>Verticiella</taxon>
    </lineage>
</organism>
<sequence>MHDEVVELRVEHEGDIVRARQLARLLGAAAGLADGGERLAGMAAEAARYVFADCQPAYLRFWLGALAPQRRALGLEVSCRRRDGQLLNQDNRALAPGLFEAFGTVDQHSIDQCGDDTRIRLHQWLVPGHAFDAGSLERLRADFGMTVRGVTMAAVRLQNHELLTQMLALQQWQHRLAPGGGVAAELHAQIGVHAADLARLAAANSRFLASVGHELRGPLSSIYAISRLLLARTDGELTDEQETQVRLIHEASGELLASVDDLADLARIESGTMVLRLGEFDVGELYTRLRDTFGALGAKPGVVLSFEVPPGLVVFSDRHKVAQILRNLIVNALKFTLEGAVRVSCTVDAEHVRLLVADTGIGIAPEDVQLIFRENVQLAGDAGVRPLGAGLGLGLALSQRLATAIGGRIEVQSEPRTGSVFALRIPRRYLAGNDSPKDAWSAESG</sequence>
<evidence type="ECO:0000256" key="4">
    <source>
        <dbReference type="ARBA" id="ARBA00022679"/>
    </source>
</evidence>
<feature type="domain" description="Histidine kinase" evidence="7">
    <location>
        <begin position="210"/>
        <end position="429"/>
    </location>
</feature>
<dbReference type="InterPro" id="IPR003661">
    <property type="entry name" value="HisK_dim/P_dom"/>
</dbReference>
<evidence type="ECO:0000259" key="7">
    <source>
        <dbReference type="PROSITE" id="PS50109"/>
    </source>
</evidence>
<dbReference type="SMART" id="SM00387">
    <property type="entry name" value="HATPase_c"/>
    <property type="match status" value="1"/>
</dbReference>
<protein>
    <recommendedName>
        <fullName evidence="2">histidine kinase</fullName>
        <ecNumber evidence="2">2.7.13.3</ecNumber>
    </recommendedName>
</protein>
<evidence type="ECO:0000256" key="6">
    <source>
        <dbReference type="ARBA" id="ARBA00023012"/>
    </source>
</evidence>
<accession>A0A556AJ04</accession>
<proteinExistence type="predicted"/>
<dbReference type="SUPFAM" id="SSF47384">
    <property type="entry name" value="Homodimeric domain of signal transducing histidine kinase"/>
    <property type="match status" value="1"/>
</dbReference>
<dbReference type="Pfam" id="PF02518">
    <property type="entry name" value="HATPase_c"/>
    <property type="match status" value="1"/>
</dbReference>
<evidence type="ECO:0000256" key="2">
    <source>
        <dbReference type="ARBA" id="ARBA00012438"/>
    </source>
</evidence>
<dbReference type="InterPro" id="IPR005467">
    <property type="entry name" value="His_kinase_dom"/>
</dbReference>
<dbReference type="Gene3D" id="3.30.565.10">
    <property type="entry name" value="Histidine kinase-like ATPase, C-terminal domain"/>
    <property type="match status" value="1"/>
</dbReference>
<keyword evidence="5 8" id="KW-0418">Kinase</keyword>
<reference evidence="8 9" key="1">
    <citation type="submission" date="2019-07" db="EMBL/GenBank/DDBJ databases">
        <title>Qingshengfaniella alkalisoli gen. nov., sp. nov., isolated from saline soil.</title>
        <authorList>
            <person name="Xu L."/>
            <person name="Huang X.-X."/>
            <person name="Sun J.-Q."/>
        </authorList>
    </citation>
    <scope>NUCLEOTIDE SEQUENCE [LARGE SCALE GENOMIC DNA]</scope>
    <source>
        <strain evidence="8 9">DSM 27279</strain>
    </source>
</reference>
<dbReference type="PANTHER" id="PTHR43711:SF31">
    <property type="entry name" value="HISTIDINE KINASE"/>
    <property type="match status" value="1"/>
</dbReference>
<dbReference type="GO" id="GO:0000155">
    <property type="term" value="F:phosphorelay sensor kinase activity"/>
    <property type="evidence" value="ECO:0007669"/>
    <property type="project" value="InterPro"/>
</dbReference>
<dbReference type="InterPro" id="IPR004358">
    <property type="entry name" value="Sig_transdc_His_kin-like_C"/>
</dbReference>
<dbReference type="EC" id="2.7.13.3" evidence="2"/>
<dbReference type="PANTHER" id="PTHR43711">
    <property type="entry name" value="TWO-COMPONENT HISTIDINE KINASE"/>
    <property type="match status" value="1"/>
</dbReference>
<name>A0A556AJ04_9BURK</name>
<dbReference type="RefSeq" id="WP_143949233.1">
    <property type="nucleotide sequence ID" value="NZ_BAABMB010000001.1"/>
</dbReference>
<keyword evidence="4" id="KW-0808">Transferase</keyword>
<keyword evidence="6" id="KW-0902">Two-component regulatory system</keyword>
<comment type="caution">
    <text evidence="8">The sequence shown here is derived from an EMBL/GenBank/DDBJ whole genome shotgun (WGS) entry which is preliminary data.</text>
</comment>
<keyword evidence="3" id="KW-0597">Phosphoprotein</keyword>
<dbReference type="Pfam" id="PF00512">
    <property type="entry name" value="HisKA"/>
    <property type="match status" value="1"/>
</dbReference>
<evidence type="ECO:0000256" key="3">
    <source>
        <dbReference type="ARBA" id="ARBA00022553"/>
    </source>
</evidence>
<dbReference type="InterPro" id="IPR036097">
    <property type="entry name" value="HisK_dim/P_sf"/>
</dbReference>
<dbReference type="OrthoDB" id="567977at2"/>
<dbReference type="Gene3D" id="1.10.287.130">
    <property type="match status" value="1"/>
</dbReference>
<dbReference type="Proteomes" id="UP000318405">
    <property type="component" value="Unassembled WGS sequence"/>
</dbReference>
<evidence type="ECO:0000256" key="5">
    <source>
        <dbReference type="ARBA" id="ARBA00022777"/>
    </source>
</evidence>
<evidence type="ECO:0000256" key="1">
    <source>
        <dbReference type="ARBA" id="ARBA00000085"/>
    </source>
</evidence>
<keyword evidence="9" id="KW-1185">Reference proteome</keyword>
<evidence type="ECO:0000313" key="8">
    <source>
        <dbReference type="EMBL" id="TSH92867.1"/>
    </source>
</evidence>
<evidence type="ECO:0000313" key="9">
    <source>
        <dbReference type="Proteomes" id="UP000318405"/>
    </source>
</evidence>
<dbReference type="SMART" id="SM00388">
    <property type="entry name" value="HisKA"/>
    <property type="match status" value="1"/>
</dbReference>
<dbReference type="AlphaFoldDB" id="A0A556AJ04"/>
<dbReference type="InterPro" id="IPR036890">
    <property type="entry name" value="HATPase_C_sf"/>
</dbReference>
<dbReference type="InterPro" id="IPR050736">
    <property type="entry name" value="Sensor_HK_Regulatory"/>
</dbReference>
<dbReference type="PRINTS" id="PR00344">
    <property type="entry name" value="BCTRLSENSOR"/>
</dbReference>
<comment type="catalytic activity">
    <reaction evidence="1">
        <text>ATP + protein L-histidine = ADP + protein N-phospho-L-histidine.</text>
        <dbReference type="EC" id="2.7.13.3"/>
    </reaction>
</comment>